<evidence type="ECO:0000313" key="1">
    <source>
        <dbReference type="EMBL" id="WHX48249.1"/>
    </source>
</evidence>
<dbReference type="GO" id="GO:0005975">
    <property type="term" value="P:carbohydrate metabolic process"/>
    <property type="evidence" value="ECO:0007669"/>
    <property type="project" value="InterPro"/>
</dbReference>
<accession>A0AA95L0H4</accession>
<dbReference type="Gene3D" id="1.50.10.10">
    <property type="match status" value="1"/>
</dbReference>
<dbReference type="InterPro" id="IPR037018">
    <property type="entry name" value="GH65_N"/>
</dbReference>
<dbReference type="Proteomes" id="UP001177943">
    <property type="component" value="Chromosome"/>
</dbReference>
<gene>
    <name evidence="1" type="ORF">QNH46_19420</name>
</gene>
<evidence type="ECO:0000313" key="2">
    <source>
        <dbReference type="Proteomes" id="UP001177943"/>
    </source>
</evidence>
<dbReference type="Gene3D" id="2.70.98.40">
    <property type="entry name" value="Glycoside hydrolase, family 65, N-terminal domain"/>
    <property type="match status" value="1"/>
</dbReference>
<dbReference type="InterPro" id="IPR008928">
    <property type="entry name" value="6-hairpin_glycosidase_sf"/>
</dbReference>
<dbReference type="RefSeq" id="WP_283925680.1">
    <property type="nucleotide sequence ID" value="NZ_CP126084.1"/>
</dbReference>
<dbReference type="GO" id="GO:0003824">
    <property type="term" value="F:catalytic activity"/>
    <property type="evidence" value="ECO:0007669"/>
    <property type="project" value="UniProtKB-ARBA"/>
</dbReference>
<dbReference type="SUPFAM" id="SSF48208">
    <property type="entry name" value="Six-hairpin glycosidases"/>
    <property type="match status" value="1"/>
</dbReference>
<organism evidence="1 2">
    <name type="scientific">Paenibacillus woosongensis</name>
    <dbReference type="NCBI Taxonomy" id="307580"/>
    <lineage>
        <taxon>Bacteria</taxon>
        <taxon>Bacillati</taxon>
        <taxon>Bacillota</taxon>
        <taxon>Bacilli</taxon>
        <taxon>Bacillales</taxon>
        <taxon>Paenibacillaceae</taxon>
        <taxon>Paenibacillus</taxon>
    </lineage>
</organism>
<protein>
    <submittedName>
        <fullName evidence="1">Cellobiose phosphorylase</fullName>
    </submittedName>
</protein>
<sequence>MSNYSFDQNAFVIKQFDKAKPFSSFLPGLAGLKGIPMWTFYVNRGQAVCSFGIRDKKSPIMEFSPASITYQSVSSKGFRTFIKREGAKGIYEPFQSAAPDAAAERKMVILPNEIGIEEVNKEQGIGIKVTYFQVPNDDYAALVRKVEITNISGEPMKLEVLDGLPEILPYGVDNAGYKEVGNLLRSWMEVYNLDNSIPYYRVRSSTSDSAEVSEVQSGHFYLSFGQDGKVVKPIVDFQIIFGDNTSLAYPDRFAERSLAELTAEQEYCTNKVPCGFTGLSAQLAAGETTTLYTLIGHIESMERLNEKAPSIASPAYIAVKQAEAGQLTEELTDDIATRTSSPLFDAYCRQSYMDNFLRGGYPFLFENGREGFVIHLYSRKHGDLERDYNFFSIAPEYYSQGNGNFRDANQNRRNDIYFNPRVGTFNIVTFFSLIQADGYNPLGVEGTSFTVQEQRAAGLREWVETSVSNPKIAEKLQALCLGKFTPGKVISLLADKDAGLRRSEEEVLTGILSLAEQNIEAAFGEGYWSDHWTYNMDLVEGYLDIFPDRKEKLLFGEEVYTFFDSPARVLPRSEKYVINGTKVRQYGALEHDEEKMQRFGLSLNDTNWLKTKHGEGEIFRTNLFVKLISLSLNKFATLDPYGMGVEMEGDKPGWNDAMNGLPGLFGSGMSETFELKRIVKLVIEASELYGDRQVGLPEEMHELLERVSLLMERQFAGELEQFNYWDQVAAAREQYRDEIRFGISGELKQISLAELGSIYKQMLKKIDQGIERAIELGHGLTPTYFVFEAVEYEPVIDAQGKPVISGYGLPKVIVKKFEAKPLPHFLEGPARWLKTIDDKAQAEKAYELIRQSDLFDKEIQMYKTSVSLDGESQEIGRIRAFTPGWLERESVFLHMSYKYLLALLKSGLYEQFFAEMKTSLIPFLDPAVYGRSTLENSSFIATSVNPDPHVHGRGFVARLSGSTAEFISMWIKMMIGSQVFSIKDGQLQLAFEPTLPGWLFDEQGKVGFKFLGSTEVTYHNPRKADTFGADKAMVERIQLTKKDGSTADIAGSVIGPELAHEVRNGQVAAIDIYLN</sequence>
<dbReference type="InterPro" id="IPR012341">
    <property type="entry name" value="6hp_glycosidase-like_sf"/>
</dbReference>
<dbReference type="EMBL" id="CP126084">
    <property type="protein sequence ID" value="WHX48249.1"/>
    <property type="molecule type" value="Genomic_DNA"/>
</dbReference>
<dbReference type="AlphaFoldDB" id="A0AA95L0H4"/>
<name>A0AA95L0H4_9BACL</name>
<reference evidence="1" key="1">
    <citation type="submission" date="2023-05" db="EMBL/GenBank/DDBJ databases">
        <title>Comparative genomics of Bacillaceae isolates and their secondary metabolite potential.</title>
        <authorList>
            <person name="Song L."/>
            <person name="Nielsen L.J."/>
            <person name="Mohite O."/>
            <person name="Xu X."/>
            <person name="Weber T."/>
            <person name="Kovacs A.T."/>
        </authorList>
    </citation>
    <scope>NUCLEOTIDE SEQUENCE</scope>
    <source>
        <strain evidence="1">B2_4</strain>
    </source>
</reference>
<dbReference type="KEGG" id="pwn:QNH46_19420"/>
<proteinExistence type="predicted"/>